<evidence type="ECO:0000256" key="4">
    <source>
        <dbReference type="ARBA" id="ARBA00022679"/>
    </source>
</evidence>
<evidence type="ECO:0000313" key="10">
    <source>
        <dbReference type="EMBL" id="VAW35786.1"/>
    </source>
</evidence>
<evidence type="ECO:0000259" key="9">
    <source>
        <dbReference type="Pfam" id="PF13231"/>
    </source>
</evidence>
<dbReference type="AlphaFoldDB" id="A0A3B0VU37"/>
<accession>A0A3B0VU37</accession>
<keyword evidence="2" id="KW-1003">Cell membrane</keyword>
<dbReference type="PANTHER" id="PTHR33908:SF11">
    <property type="entry name" value="MEMBRANE PROTEIN"/>
    <property type="match status" value="1"/>
</dbReference>
<comment type="subcellular location">
    <subcellularLocation>
        <location evidence="1">Cell membrane</location>
        <topology evidence="1">Multi-pass membrane protein</topology>
    </subcellularLocation>
</comment>
<feature type="domain" description="Glycosyltransferase RgtA/B/C/D-like" evidence="9">
    <location>
        <begin position="159"/>
        <end position="290"/>
    </location>
</feature>
<evidence type="ECO:0000256" key="8">
    <source>
        <dbReference type="SAM" id="Phobius"/>
    </source>
</evidence>
<feature type="transmembrane region" description="Helical" evidence="8">
    <location>
        <begin position="33"/>
        <end position="54"/>
    </location>
</feature>
<evidence type="ECO:0000256" key="2">
    <source>
        <dbReference type="ARBA" id="ARBA00022475"/>
    </source>
</evidence>
<feature type="transmembrane region" description="Helical" evidence="8">
    <location>
        <begin position="409"/>
        <end position="427"/>
    </location>
</feature>
<dbReference type="InterPro" id="IPR038731">
    <property type="entry name" value="RgtA/B/C-like"/>
</dbReference>
<feature type="transmembrane region" description="Helical" evidence="8">
    <location>
        <begin position="178"/>
        <end position="194"/>
    </location>
</feature>
<protein>
    <recommendedName>
        <fullName evidence="9">Glycosyltransferase RgtA/B/C/D-like domain-containing protein</fullName>
    </recommendedName>
</protein>
<dbReference type="EMBL" id="UOEZ01000033">
    <property type="protein sequence ID" value="VAW35786.1"/>
    <property type="molecule type" value="Genomic_DNA"/>
</dbReference>
<keyword evidence="4" id="KW-0808">Transferase</keyword>
<dbReference type="GO" id="GO:0005886">
    <property type="term" value="C:plasma membrane"/>
    <property type="evidence" value="ECO:0007669"/>
    <property type="project" value="UniProtKB-SubCell"/>
</dbReference>
<feature type="transmembrane region" description="Helical" evidence="8">
    <location>
        <begin position="386"/>
        <end position="403"/>
    </location>
</feature>
<organism evidence="10">
    <name type="scientific">hydrothermal vent metagenome</name>
    <dbReference type="NCBI Taxonomy" id="652676"/>
    <lineage>
        <taxon>unclassified sequences</taxon>
        <taxon>metagenomes</taxon>
        <taxon>ecological metagenomes</taxon>
    </lineage>
</organism>
<proteinExistence type="predicted"/>
<evidence type="ECO:0000256" key="7">
    <source>
        <dbReference type="ARBA" id="ARBA00023136"/>
    </source>
</evidence>
<keyword evidence="3" id="KW-0328">Glycosyltransferase</keyword>
<keyword evidence="6 8" id="KW-1133">Transmembrane helix</keyword>
<dbReference type="PANTHER" id="PTHR33908">
    <property type="entry name" value="MANNOSYLTRANSFERASE YKCB-RELATED"/>
    <property type="match status" value="1"/>
</dbReference>
<feature type="transmembrane region" description="Helical" evidence="8">
    <location>
        <begin position="227"/>
        <end position="251"/>
    </location>
</feature>
<name>A0A3B0VU37_9ZZZZ</name>
<evidence type="ECO:0000256" key="1">
    <source>
        <dbReference type="ARBA" id="ARBA00004651"/>
    </source>
</evidence>
<dbReference type="GO" id="GO:0016763">
    <property type="term" value="F:pentosyltransferase activity"/>
    <property type="evidence" value="ECO:0007669"/>
    <property type="project" value="TreeGrafter"/>
</dbReference>
<feature type="transmembrane region" description="Helical" evidence="8">
    <location>
        <begin position="200"/>
        <end position="220"/>
    </location>
</feature>
<evidence type="ECO:0000256" key="3">
    <source>
        <dbReference type="ARBA" id="ARBA00022676"/>
    </source>
</evidence>
<feature type="transmembrane region" description="Helical" evidence="8">
    <location>
        <begin position="7"/>
        <end position="27"/>
    </location>
</feature>
<feature type="transmembrane region" description="Helical" evidence="8">
    <location>
        <begin position="75"/>
        <end position="94"/>
    </location>
</feature>
<sequence length="606" mass="67749">MSTLELTALIGIVLGGLSLLIFSLAHAGLVSPFYMASAVALALLCFFIVIRRFLRLRSCAGLQAELPPDEGRLSPLEWGLLAASAFFVLLILPFDLAPPVARDELIQHLTVPALYLRRGGAVEIPFMGHSYVPMNLNMLYLAGLSFGSEALPRLLHHGFGLLTAIGIYSYLRYRTTRVYCILAALLFITTPVVMNLARTAYVDLGATFFATMALLTLLRWRHSGSRWFYYSAILLGLSLGTKYNMVVAFALLTPMAVFISLRRGATTQPGAVKAGFAYAIIAVLVFSPWLVRNLIWTGSPLYPLIGAFIDGSGSGTGIHTGGAISPIEKRYLLYGESLLDIFMVPLRIFWEGVDGSIRRFDGVLNPLYLLFIALAFSKRLGRERRYLWYLLIYSLLFFALTFFTTDLVIRYILPALPPLVIIAVAGIRGSIERGGAARYIALTGLLLYFVFSVFYLGGLYTRYAPLRYLTGGQSRAEYLMAMLPDYETTAYANANIAKDSKVLFLFTGERTYYWEREYFYGGRLGENLLAQVKRAGSAEELLEDLRAEGYTHLFIMDRIFNRFAVDNFTAPEQDLLRVFFSKYVRRLHSANGFSLYRLGASAPPRR</sequence>
<dbReference type="Pfam" id="PF13231">
    <property type="entry name" value="PMT_2"/>
    <property type="match status" value="1"/>
</dbReference>
<reference evidence="10" key="1">
    <citation type="submission" date="2018-06" db="EMBL/GenBank/DDBJ databases">
        <authorList>
            <person name="Zhirakovskaya E."/>
        </authorList>
    </citation>
    <scope>NUCLEOTIDE SEQUENCE</scope>
</reference>
<evidence type="ECO:0000256" key="6">
    <source>
        <dbReference type="ARBA" id="ARBA00022989"/>
    </source>
</evidence>
<feature type="transmembrane region" description="Helical" evidence="8">
    <location>
        <begin position="439"/>
        <end position="460"/>
    </location>
</feature>
<gene>
    <name evidence="10" type="ORF">MNBD_DELTA02-1193</name>
</gene>
<keyword evidence="7 8" id="KW-0472">Membrane</keyword>
<dbReference type="GO" id="GO:0008610">
    <property type="term" value="P:lipid biosynthetic process"/>
    <property type="evidence" value="ECO:0007669"/>
    <property type="project" value="UniProtKB-ARBA"/>
</dbReference>
<keyword evidence="5 8" id="KW-0812">Transmembrane</keyword>
<feature type="transmembrane region" description="Helical" evidence="8">
    <location>
        <begin position="154"/>
        <end position="171"/>
    </location>
</feature>
<feature type="transmembrane region" description="Helical" evidence="8">
    <location>
        <begin position="271"/>
        <end position="291"/>
    </location>
</feature>
<evidence type="ECO:0000256" key="5">
    <source>
        <dbReference type="ARBA" id="ARBA00022692"/>
    </source>
</evidence>
<dbReference type="InterPro" id="IPR050297">
    <property type="entry name" value="LipidA_mod_glycosyltrf_83"/>
</dbReference>